<feature type="transmembrane region" description="Helical" evidence="6">
    <location>
        <begin position="295"/>
        <end position="316"/>
    </location>
</feature>
<keyword evidence="3 6" id="KW-0812">Transmembrane</keyword>
<feature type="transmembrane region" description="Helical" evidence="6">
    <location>
        <begin position="521"/>
        <end position="545"/>
    </location>
</feature>
<dbReference type="GeneID" id="56080096"/>
<dbReference type="PANTHER" id="PTHR35402:SF2">
    <property type="entry name" value="FLAGELLA ACCESSORY PROTEIN J"/>
    <property type="match status" value="1"/>
</dbReference>
<dbReference type="PANTHER" id="PTHR35402">
    <property type="entry name" value="INTEGRAL MEMBRANE PROTEIN-RELATED"/>
    <property type="match status" value="1"/>
</dbReference>
<evidence type="ECO:0000256" key="1">
    <source>
        <dbReference type="ARBA" id="ARBA00004651"/>
    </source>
</evidence>
<keyword evidence="5 6" id="KW-0472">Membrane</keyword>
<dbReference type="AlphaFoldDB" id="A0A7D5P640"/>
<dbReference type="InterPro" id="IPR018076">
    <property type="entry name" value="T2SS_GspF_dom"/>
</dbReference>
<keyword evidence="9" id="KW-1185">Reference proteome</keyword>
<evidence type="ECO:0000256" key="5">
    <source>
        <dbReference type="ARBA" id="ARBA00023136"/>
    </source>
</evidence>
<feature type="transmembrane region" description="Helical" evidence="6">
    <location>
        <begin position="64"/>
        <end position="82"/>
    </location>
</feature>
<keyword evidence="2" id="KW-1003">Cell membrane</keyword>
<evidence type="ECO:0000313" key="9">
    <source>
        <dbReference type="Proteomes" id="UP000509667"/>
    </source>
</evidence>
<dbReference type="KEGG" id="hrr:HZS55_19495"/>
<reference evidence="8 9" key="1">
    <citation type="submission" date="2020-07" db="EMBL/GenBank/DDBJ databases">
        <title>Halosimplex pelagicum sp. nov. and Halosimplex rubrum sp. nov., isolated from salted brown alga Laminaria, and emended description of the genus Halosimplex.</title>
        <authorList>
            <person name="Cui H."/>
        </authorList>
    </citation>
    <scope>NUCLEOTIDE SEQUENCE [LARGE SCALE GENOMIC DNA]</scope>
    <source>
        <strain evidence="8 9">R27</strain>
    </source>
</reference>
<dbReference type="NCBIfam" id="NF004704">
    <property type="entry name" value="PRK06041.1-2"/>
    <property type="match status" value="1"/>
</dbReference>
<dbReference type="InterPro" id="IPR056569">
    <property type="entry name" value="ArlJ-like"/>
</dbReference>
<accession>A0A7D5P640</accession>
<evidence type="ECO:0000256" key="4">
    <source>
        <dbReference type="ARBA" id="ARBA00022989"/>
    </source>
</evidence>
<evidence type="ECO:0000313" key="8">
    <source>
        <dbReference type="EMBL" id="QLH79344.1"/>
    </source>
</evidence>
<keyword evidence="4 6" id="KW-1133">Transmembrane helix</keyword>
<dbReference type="Proteomes" id="UP000509667">
    <property type="component" value="Chromosome"/>
</dbReference>
<comment type="subcellular location">
    <subcellularLocation>
        <location evidence="1">Cell membrane</location>
        <topology evidence="1">Multi-pass membrane protein</topology>
    </subcellularLocation>
</comment>
<gene>
    <name evidence="8" type="primary">flaJ</name>
    <name evidence="8" type="ORF">HZS55_19495</name>
</gene>
<evidence type="ECO:0000256" key="3">
    <source>
        <dbReference type="ARBA" id="ARBA00022692"/>
    </source>
</evidence>
<sequence>MASADESAGTVELTLTSALAGLVDAYEQMPMPLNRYLGVILAPSAVFFVATVGVALLLDVALMIRAPIPLLGFLMLASAVFYPKILLSQRKSELNNQFHLVVTHMTVLATTNIDRIEVFRQLAKQDQYGEMAAEIGRVVELVDTWNLSLDDACRRRAKQVPSDAVSDFFDRLSYTLGAGQALDDYLVSEQDQIIANYKTVYQGTLDNLEVMKDLYLSMILSMTFALVFAVVLPVLTGTNPTMTVSAVIVLYVFVQSGFYLAIRSMAPHDPLWYHPEDKPSPVEGKIRNATIAGTALSGGLLAFSLVGMLGISPVTLDDVVFFVDPLPLPFYAAIPILPLLIPGLVVNAEEKKIKARDEEYPSFIRALGATEGAKQSTTSTVLESLRKKDFGPLTDDVDNLYKRLNMRIETTQAWRHFTAECRSSLIQKFSEMYLIGREMGGDPKLLGELISENMMEVQQLRQRRTQATTTLVGLLYGITAASTFAFFIGLQVVNILASMSLDLQSGTENFDVGSLINTEVYNIPLIEFLLIVIIMFGAMLSALMVRTVDGGHKINTYVHFVALTWLGSITAVMTKWLVTQFLAI</sequence>
<feature type="transmembrane region" description="Helical" evidence="6">
    <location>
        <begin position="214"/>
        <end position="236"/>
    </location>
</feature>
<feature type="transmembrane region" description="Helical" evidence="6">
    <location>
        <begin position="557"/>
        <end position="578"/>
    </location>
</feature>
<feature type="transmembrane region" description="Helical" evidence="6">
    <location>
        <begin position="328"/>
        <end position="346"/>
    </location>
</feature>
<evidence type="ECO:0000256" key="2">
    <source>
        <dbReference type="ARBA" id="ARBA00022475"/>
    </source>
</evidence>
<proteinExistence type="predicted"/>
<feature type="transmembrane region" description="Helical" evidence="6">
    <location>
        <begin position="242"/>
        <end position="262"/>
    </location>
</feature>
<protein>
    <submittedName>
        <fullName evidence="8">Archaellar assembly protein FlaJ</fullName>
    </submittedName>
</protein>
<feature type="transmembrane region" description="Helical" evidence="6">
    <location>
        <begin position="471"/>
        <end position="501"/>
    </location>
</feature>
<evidence type="ECO:0000259" key="7">
    <source>
        <dbReference type="Pfam" id="PF00482"/>
    </source>
</evidence>
<feature type="domain" description="Type II secretion system protein GspF" evidence="7">
    <location>
        <begin position="103"/>
        <end position="228"/>
    </location>
</feature>
<name>A0A7D5P640_9EURY</name>
<feature type="transmembrane region" description="Helical" evidence="6">
    <location>
        <begin position="36"/>
        <end position="58"/>
    </location>
</feature>
<evidence type="ECO:0000256" key="6">
    <source>
        <dbReference type="SAM" id="Phobius"/>
    </source>
</evidence>
<dbReference type="GO" id="GO:0005886">
    <property type="term" value="C:plasma membrane"/>
    <property type="evidence" value="ECO:0007669"/>
    <property type="project" value="UniProtKB-SubCell"/>
</dbReference>
<organism evidence="8 9">
    <name type="scientific">Halosimplex rubrum</name>
    <dbReference type="NCBI Taxonomy" id="869889"/>
    <lineage>
        <taxon>Archaea</taxon>
        <taxon>Methanobacteriati</taxon>
        <taxon>Methanobacteriota</taxon>
        <taxon>Stenosarchaea group</taxon>
        <taxon>Halobacteria</taxon>
        <taxon>Halobacteriales</taxon>
        <taxon>Haloarculaceae</taxon>
        <taxon>Halosimplex</taxon>
    </lineage>
</organism>
<dbReference type="OrthoDB" id="141855at2157"/>
<dbReference type="Pfam" id="PF00482">
    <property type="entry name" value="T2SSF"/>
    <property type="match status" value="1"/>
</dbReference>
<dbReference type="EMBL" id="CP058910">
    <property type="protein sequence ID" value="QLH79344.1"/>
    <property type="molecule type" value="Genomic_DNA"/>
</dbReference>
<dbReference type="RefSeq" id="WP_179909211.1">
    <property type="nucleotide sequence ID" value="NZ_CP058910.1"/>
</dbReference>